<keyword evidence="2" id="KW-0808">Transferase</keyword>
<comment type="cofactor">
    <cofactor evidence="1">
        <name>Mg(2+)</name>
        <dbReference type="ChEBI" id="CHEBI:18420"/>
    </cofactor>
</comment>
<dbReference type="CDD" id="cd16841">
    <property type="entry name" value="RraA_family"/>
    <property type="match status" value="1"/>
</dbReference>
<dbReference type="Proteomes" id="UP000193749">
    <property type="component" value="Unassembled WGS sequence"/>
</dbReference>
<reference evidence="2 3" key="1">
    <citation type="journal article" date="2017" name="Antonie Van Leeuwenhoek">
        <title>Phylogenomic resolution of the bacterial genus Pantoea and its relationship with Erwinia and Tatumella.</title>
        <authorList>
            <person name="Palmer M."/>
            <person name="Steenkamp E.T."/>
            <person name="Coetzee M.P."/>
            <person name="Chan W.Y."/>
            <person name="van Zyl E."/>
            <person name="De Maayer P."/>
            <person name="Coutinho T.A."/>
            <person name="Blom J."/>
            <person name="Smits T.H."/>
            <person name="Duffy B."/>
            <person name="Venter S.N."/>
        </authorList>
    </citation>
    <scope>NUCLEOTIDE SEQUENCE [LARGE SCALE GENOMIC DNA]</scope>
    <source>
        <strain evidence="2 3">LMG 2657</strain>
    </source>
</reference>
<dbReference type="Gene3D" id="3.50.30.40">
    <property type="entry name" value="Ribonuclease E inhibitor RraA/RraA-like"/>
    <property type="match status" value="1"/>
</dbReference>
<dbReference type="RefSeq" id="WP_084879729.1">
    <property type="nucleotide sequence ID" value="NZ_JAGGMY010000002.1"/>
</dbReference>
<proteinExistence type="predicted"/>
<comment type="caution">
    <text evidence="2">The sequence shown here is derived from an EMBL/GenBank/DDBJ whole genome shotgun (WGS) entry which is preliminary data.</text>
</comment>
<keyword evidence="3" id="KW-1185">Reference proteome</keyword>
<dbReference type="STRING" id="55209.HA50_25870"/>
<dbReference type="GO" id="GO:0008168">
    <property type="term" value="F:methyltransferase activity"/>
    <property type="evidence" value="ECO:0007669"/>
    <property type="project" value="UniProtKB-KW"/>
</dbReference>
<keyword evidence="1" id="KW-0460">Magnesium</keyword>
<feature type="binding site" evidence="1">
    <location>
        <begin position="86"/>
        <end position="89"/>
    </location>
    <ligand>
        <name>substrate</name>
    </ligand>
</feature>
<dbReference type="InterPro" id="IPR036704">
    <property type="entry name" value="RraA/RraA-like_sf"/>
</dbReference>
<evidence type="ECO:0000313" key="3">
    <source>
        <dbReference type="Proteomes" id="UP000193749"/>
    </source>
</evidence>
<organism evidence="2 3">
    <name type="scientific">Pantoea cypripedii</name>
    <name type="common">Pectobacterium cypripedii</name>
    <name type="synonym">Erwinia cypripedii</name>
    <dbReference type="NCBI Taxonomy" id="55209"/>
    <lineage>
        <taxon>Bacteria</taxon>
        <taxon>Pseudomonadati</taxon>
        <taxon>Pseudomonadota</taxon>
        <taxon>Gammaproteobacteria</taxon>
        <taxon>Enterobacterales</taxon>
        <taxon>Erwiniaceae</taxon>
        <taxon>Pantoea</taxon>
    </lineage>
</organism>
<accession>A0A1X1EM87</accession>
<keyword evidence="2" id="KW-0489">Methyltransferase</keyword>
<gene>
    <name evidence="2" type="ORF">HA50_25870</name>
</gene>
<dbReference type="Pfam" id="PF03737">
    <property type="entry name" value="RraA-like"/>
    <property type="match status" value="1"/>
</dbReference>
<keyword evidence="1" id="KW-0479">Metal-binding</keyword>
<dbReference type="PANTHER" id="PTHR33254">
    <property type="entry name" value="4-HYDROXY-4-METHYL-2-OXOGLUTARATE ALDOLASE 3-RELATED"/>
    <property type="match status" value="1"/>
</dbReference>
<dbReference type="AlphaFoldDB" id="A0A1X1EM87"/>
<name>A0A1X1EM87_PANCY</name>
<dbReference type="OrthoDB" id="8717144at2"/>
<dbReference type="SUPFAM" id="SSF89562">
    <property type="entry name" value="RraA-like"/>
    <property type="match status" value="1"/>
</dbReference>
<protein>
    <submittedName>
        <fullName evidence="2">Dimethylmenaquinone methyltransferase</fullName>
    </submittedName>
</protein>
<evidence type="ECO:0000256" key="1">
    <source>
        <dbReference type="PIRSR" id="PIRSR605493-1"/>
    </source>
</evidence>
<dbReference type="PANTHER" id="PTHR33254:SF16">
    <property type="entry name" value="BLR3842 PROTEIN"/>
    <property type="match status" value="1"/>
</dbReference>
<feature type="binding site" evidence="1">
    <location>
        <position position="109"/>
    </location>
    <ligand>
        <name>Mg(2+)</name>
        <dbReference type="ChEBI" id="CHEBI:18420"/>
    </ligand>
</feature>
<dbReference type="InterPro" id="IPR005493">
    <property type="entry name" value="RraA/RraA-like"/>
</dbReference>
<dbReference type="GO" id="GO:0032259">
    <property type="term" value="P:methylation"/>
    <property type="evidence" value="ECO:0007669"/>
    <property type="project" value="UniProtKB-KW"/>
</dbReference>
<sequence length="209" mass="22300">MPIFSEQQASRALQLGSSTLFEASGLNCALDPEIRNIWRGMTVAAPAYPLACSPGDNLGIHLALEKVPKGSVLVVSTQNFLAGYWGEVLTVAAQAAGVKGLIIDGGVRDITATLHRHFPVFARGVAVRGTIKASYQSIGEPLMFSGVPVATDDLVVADDDGVVIIPATEVSRVLAEAEQREEKERAMMQKLEAGSTTVELMGLSHWRDK</sequence>
<feature type="binding site" evidence="1">
    <location>
        <position position="108"/>
    </location>
    <ligand>
        <name>substrate</name>
    </ligand>
</feature>
<dbReference type="GO" id="GO:0046872">
    <property type="term" value="F:metal ion binding"/>
    <property type="evidence" value="ECO:0007669"/>
    <property type="project" value="UniProtKB-KW"/>
</dbReference>
<evidence type="ECO:0000313" key="2">
    <source>
        <dbReference type="EMBL" id="ORM90009.1"/>
    </source>
</evidence>
<dbReference type="EMBL" id="MLJI01000002">
    <property type="protein sequence ID" value="ORM90009.1"/>
    <property type="molecule type" value="Genomic_DNA"/>
</dbReference>